<dbReference type="InterPro" id="IPR056157">
    <property type="entry name" value="TPR_IFT80_172_dom"/>
</dbReference>
<dbReference type="InterPro" id="IPR039468">
    <property type="entry name" value="WDR19_WD40_rpt"/>
</dbReference>
<dbReference type="SUPFAM" id="SSF69322">
    <property type="entry name" value="Tricorn protease domain 2"/>
    <property type="match status" value="1"/>
</dbReference>
<dbReference type="InterPro" id="IPR011990">
    <property type="entry name" value="TPR-like_helical_dom_sf"/>
</dbReference>
<dbReference type="Gene3D" id="2.130.10.10">
    <property type="entry name" value="YVTN repeat-like/Quinoprotein amine dehydrogenase"/>
    <property type="match status" value="1"/>
</dbReference>
<evidence type="ECO:0000259" key="9">
    <source>
        <dbReference type="Pfam" id="PF23387"/>
    </source>
</evidence>
<evidence type="ECO:0000256" key="1">
    <source>
        <dbReference type="ARBA" id="ARBA00004138"/>
    </source>
</evidence>
<dbReference type="InterPro" id="IPR056168">
    <property type="entry name" value="TPR_IF140/IFT172/WDR19"/>
</dbReference>
<evidence type="ECO:0000256" key="2">
    <source>
        <dbReference type="ARBA" id="ARBA00022574"/>
    </source>
</evidence>
<dbReference type="SMART" id="SM00320">
    <property type="entry name" value="WD40"/>
    <property type="match status" value="3"/>
</dbReference>
<dbReference type="InterPro" id="IPR001680">
    <property type="entry name" value="WD40_rpt"/>
</dbReference>
<dbReference type="Pfam" id="PF15911">
    <property type="entry name" value="Beta-prop_WDR19_2nd"/>
    <property type="match status" value="1"/>
</dbReference>
<dbReference type="Pfam" id="PF24762">
    <property type="entry name" value="TPR_IF140-IFT172"/>
    <property type="match status" value="1"/>
</dbReference>
<evidence type="ECO:0000256" key="3">
    <source>
        <dbReference type="ARBA" id="ARBA00022737"/>
    </source>
</evidence>
<dbReference type="InterPro" id="IPR057855">
    <property type="entry name" value="Beta-prop_WDR19_1st"/>
</dbReference>
<protein>
    <submittedName>
        <fullName evidence="12">Tetratricopeptide repeat-containing protein</fullName>
    </submittedName>
</protein>
<dbReference type="GO" id="GO:0005929">
    <property type="term" value="C:cilium"/>
    <property type="evidence" value="ECO:0007669"/>
    <property type="project" value="UniProtKB-SubCell"/>
</dbReference>
<dbReference type="SUPFAM" id="SSF48452">
    <property type="entry name" value="TPR-like"/>
    <property type="match status" value="1"/>
</dbReference>
<evidence type="ECO:0000256" key="6">
    <source>
        <dbReference type="ARBA" id="ARBA00023273"/>
    </source>
</evidence>
<dbReference type="InterPro" id="IPR015943">
    <property type="entry name" value="WD40/YVTN_repeat-like_dom_sf"/>
</dbReference>
<dbReference type="GeneID" id="94426256"/>
<feature type="domain" description="IFT80/172/WDR35 TPR" evidence="9">
    <location>
        <begin position="608"/>
        <end position="700"/>
    </location>
</feature>
<dbReference type="PANTHER" id="PTHR14920:SF0">
    <property type="entry name" value="WD REPEAT DOMAIN 19"/>
    <property type="match status" value="1"/>
</dbReference>
<keyword evidence="5" id="KW-0969">Cilium</keyword>
<dbReference type="GO" id="GO:0060271">
    <property type="term" value="P:cilium assembly"/>
    <property type="evidence" value="ECO:0007669"/>
    <property type="project" value="TreeGrafter"/>
</dbReference>
<comment type="caution">
    <text evidence="12">The sequence shown here is derived from an EMBL/GenBank/DDBJ whole genome shotgun (WGS) entry which is preliminary data.</text>
</comment>
<feature type="compositionally biased region" description="Polar residues" evidence="7">
    <location>
        <begin position="767"/>
        <end position="776"/>
    </location>
</feature>
<keyword evidence="2" id="KW-0853">WD repeat</keyword>
<evidence type="ECO:0000256" key="5">
    <source>
        <dbReference type="ARBA" id="ARBA00023069"/>
    </source>
</evidence>
<dbReference type="GO" id="GO:0030991">
    <property type="term" value="C:intraciliary transport particle A"/>
    <property type="evidence" value="ECO:0007669"/>
    <property type="project" value="TreeGrafter"/>
</dbReference>
<keyword evidence="3" id="KW-0677">Repeat</keyword>
<keyword evidence="6" id="KW-0966">Cell projection</keyword>
<evidence type="ECO:0000259" key="11">
    <source>
        <dbReference type="Pfam" id="PF24762"/>
    </source>
</evidence>
<evidence type="ECO:0000256" key="4">
    <source>
        <dbReference type="ARBA" id="ARBA00022803"/>
    </source>
</evidence>
<comment type="subcellular location">
    <subcellularLocation>
        <location evidence="1">Cell projection</location>
        <location evidence="1">Cilium</location>
    </subcellularLocation>
</comment>
<evidence type="ECO:0000256" key="7">
    <source>
        <dbReference type="SAM" id="MobiDB-lite"/>
    </source>
</evidence>
<dbReference type="VEuPathDB" id="ToxoDB:CSUI_002846"/>
<reference evidence="12 13" key="1">
    <citation type="journal article" date="2017" name="Int. J. Parasitol.">
        <title>The genome of the protozoan parasite Cystoisospora suis and a reverse vaccinology approach to identify vaccine candidates.</title>
        <authorList>
            <person name="Palmieri N."/>
            <person name="Shrestha A."/>
            <person name="Ruttkowski B."/>
            <person name="Beck T."/>
            <person name="Vogl C."/>
            <person name="Tomley F."/>
            <person name="Blake D.P."/>
            <person name="Joachim A."/>
        </authorList>
    </citation>
    <scope>NUCLEOTIDE SEQUENCE [LARGE SCALE GENOMIC DNA]</scope>
    <source>
        <strain evidence="12 13">Wien I</strain>
    </source>
</reference>
<organism evidence="12 13">
    <name type="scientific">Cystoisospora suis</name>
    <dbReference type="NCBI Taxonomy" id="483139"/>
    <lineage>
        <taxon>Eukaryota</taxon>
        <taxon>Sar</taxon>
        <taxon>Alveolata</taxon>
        <taxon>Apicomplexa</taxon>
        <taxon>Conoidasida</taxon>
        <taxon>Coccidia</taxon>
        <taxon>Eucoccidiorida</taxon>
        <taxon>Eimeriorina</taxon>
        <taxon>Sarcocystidae</taxon>
        <taxon>Cystoisospora</taxon>
    </lineage>
</organism>
<dbReference type="InterPro" id="IPR040379">
    <property type="entry name" value="WDR19/dyf-2"/>
</dbReference>
<name>A0A2C6KGZ0_9APIC</name>
<feature type="compositionally biased region" description="Polar residues" evidence="7">
    <location>
        <begin position="1294"/>
        <end position="1304"/>
    </location>
</feature>
<feature type="compositionally biased region" description="Basic and acidic residues" evidence="7">
    <location>
        <begin position="755"/>
        <end position="766"/>
    </location>
</feature>
<dbReference type="Proteomes" id="UP000221165">
    <property type="component" value="Unassembled WGS sequence"/>
</dbReference>
<evidence type="ECO:0000259" key="8">
    <source>
        <dbReference type="Pfam" id="PF15911"/>
    </source>
</evidence>
<dbReference type="Pfam" id="PF23389">
    <property type="entry name" value="Beta-prop_WDR19_1st"/>
    <property type="match status" value="1"/>
</dbReference>
<dbReference type="EMBL" id="MIGC01001208">
    <property type="protein sequence ID" value="PHJ23301.1"/>
    <property type="molecule type" value="Genomic_DNA"/>
</dbReference>
<evidence type="ECO:0000313" key="12">
    <source>
        <dbReference type="EMBL" id="PHJ23301.1"/>
    </source>
</evidence>
<evidence type="ECO:0000259" key="10">
    <source>
        <dbReference type="Pfam" id="PF23389"/>
    </source>
</evidence>
<keyword evidence="13" id="KW-1185">Reference proteome</keyword>
<proteinExistence type="predicted"/>
<dbReference type="PANTHER" id="PTHR14920">
    <property type="entry name" value="OSMOTIC AVOIDANCE ABNORMAL PROTEIN 1/WD REPEAT MEMBRANE PROTEIN"/>
    <property type="match status" value="1"/>
</dbReference>
<feature type="region of interest" description="Disordered" evidence="7">
    <location>
        <begin position="749"/>
        <end position="778"/>
    </location>
</feature>
<keyword evidence="4" id="KW-0802">TPR repeat</keyword>
<dbReference type="GO" id="GO:0035721">
    <property type="term" value="P:intraciliary retrograde transport"/>
    <property type="evidence" value="ECO:0007669"/>
    <property type="project" value="InterPro"/>
</dbReference>
<dbReference type="Gene3D" id="1.25.40.470">
    <property type="match status" value="2"/>
</dbReference>
<dbReference type="Pfam" id="PF23387">
    <property type="entry name" value="TPR_IFT80_172"/>
    <property type="match status" value="1"/>
</dbReference>
<evidence type="ECO:0000313" key="13">
    <source>
        <dbReference type="Proteomes" id="UP000221165"/>
    </source>
</evidence>
<feature type="region of interest" description="Disordered" evidence="7">
    <location>
        <begin position="1181"/>
        <end position="1204"/>
    </location>
</feature>
<dbReference type="RefSeq" id="XP_067924977.1">
    <property type="nucleotide sequence ID" value="XM_068063045.1"/>
</dbReference>
<accession>A0A2C6KGZ0</accession>
<sequence>MWSHGKFELQKPPPLLGLEWDADGQFLATAQIGEPDVTLWDFEAKTAITVGTTGKEVTFLQWSPTEPILAIATVKGLVFLYNKQTKEKQTVLGSHTRAIRCGAWGPNSVLALGNEERIVSLITGEGRFSASFTSAVRRSHGCDPIATVETALQPSQISFAKFSNASPTQAGQVFSVLLGGQSVCVYTTEDTSEALEISLDQGFVKQTEWADERTLIIGYSSGCLSIVGIDVKAKRVNILSSQKIFVEYLDGLTFATSTGKLAIAGEGIIRVINAENWSEVTKEGVMIQPEDGRIARLDWSPDGQLLSFCTSTGYTCCYTSWRPSLAAAHESRIIHAVSLTELSLFDARDASCTTSKVKVEFEPKLAFVGPRHCAVGTENMLCYFRHDPCKGEYLKHLTQILNDRIVGAGLAEEKAAVLAGGRLFPDSRCTRVAFLDNNYELFLHNPCTETCVRIGRAEPATKVLWDNGDMSSVFVCCTDEQITTHVYMPHHVRGEAVHEVAHLDICPNEEREVTRTPCVTRLPKGAVPLTLLNGIIYYKLPNGKLSTCCLQTHSAVLLEHKGTTPEKALPKFLQLLSLNRLKEAFHVARDCLGLQTASESKCQLARKIWELLGAFALEQLDLNTAEKAFQRIPRPEHLLWLKDVRAQGEEKLVLRGNVYIHLEEFEKAEECFLKSEQPTLALDLLIDLCEWERALKLAQNLDPRRLPYLNFKYAQMLEGEGRFQQALRCYEKAREKRANRNWGAEHSAFVLPGESSDRPTSLEKENMQSGNTQQSDPGIPPCEASCLAGIARCAIRTGEIQRGMQVAIDLGDPKVLADSAVLLEKLKQLLEAAALYEKAGNLEKAAGLYIQSHEFEKAAPLMNEVDSPGLLLTFAKAKEEEGCLEDAVEAYKRAKHYQAAVKIWLYKLGEEEKAFNLVRTSKSVAAAEVVSEFCRKRGMLKEAIEFMVATGRVEEALGLAEEKDQVEHFVQSVGDQTQPEIQRRIGVYFENQNLLQKAARHYAACGDAAKALELYLQEGEHGYDAAIDLVGRLRDPELIEPLFKCLEALGNHMEAAKGACRLARREQACGHYKAAHDVLFGSWKDLKAQNLPVPQELFSQLSILHSYILVRRLMRAGDFTTAAHLLERVSENIQEFEAHAAPILTSAILLFQRANMRQKAHKYSCQLLVRPERRQNIPEKHRRTVETCARKAPPSTDSDPGPKASPCPYCGSPLPDFTLECAICLNVSPFCIASGRHLVVGDCSRCPHCDFPARATSLQDLLSVEQTCPMCEEQLHPGEVQIVDVASFLKKTTRPSQEATQANGTDVAPEDTSKKLEVVEDSVDIGEAAPSFDCGGKPALHEEKD</sequence>
<feature type="domain" description="WDR19 first beta-propeller" evidence="10">
    <location>
        <begin position="12"/>
        <end position="313"/>
    </location>
</feature>
<feature type="domain" description="IF140/IFT172/WDR19 TPR" evidence="11">
    <location>
        <begin position="871"/>
        <end position="1038"/>
    </location>
</feature>
<feature type="region of interest" description="Disordered" evidence="7">
    <location>
        <begin position="1294"/>
        <end position="1314"/>
    </location>
</feature>
<feature type="domain" description="WDR19 WD40 repeat" evidence="8">
    <location>
        <begin position="422"/>
        <end position="553"/>
    </location>
</feature>
<dbReference type="OrthoDB" id="10250638at2759"/>
<gene>
    <name evidence="12" type="ORF">CSUI_002846</name>
</gene>